<sequence>MAEADQEITPGAALNDPALRATVDRWCASRMPARREEGLQLRELLARHPWQEYGYKRGTWYRAPGLFDQFWNYRTWQRDDDRLQVIDPATGTALAESARTGFRALPGPQGRLWAAGDPRGLCVITPAGDGKEHLVLSAPAPSPTPYREELRYGRSVWLADCPDKPKRADGYVWDPKAERRDWDRDKADGTG</sequence>
<comment type="caution">
    <text evidence="2">The sequence shown here is derived from an EMBL/GenBank/DDBJ whole genome shotgun (WGS) entry which is preliminary data.</text>
</comment>
<evidence type="ECO:0000313" key="3">
    <source>
        <dbReference type="Proteomes" id="UP001592531"/>
    </source>
</evidence>
<dbReference type="RefSeq" id="WP_380544870.1">
    <property type="nucleotide sequence ID" value="NZ_JBHFAB010000043.1"/>
</dbReference>
<feature type="region of interest" description="Disordered" evidence="1">
    <location>
        <begin position="163"/>
        <end position="191"/>
    </location>
</feature>
<evidence type="ECO:0000313" key="2">
    <source>
        <dbReference type="EMBL" id="MFC1421511.1"/>
    </source>
</evidence>
<dbReference type="EMBL" id="JBHFAB010000043">
    <property type="protein sequence ID" value="MFC1421511.1"/>
    <property type="molecule type" value="Genomic_DNA"/>
</dbReference>
<gene>
    <name evidence="2" type="ORF">ACEZDE_33440</name>
</gene>
<organism evidence="2 3">
    <name type="scientific">Streptacidiphilus cavernicola</name>
    <dbReference type="NCBI Taxonomy" id="3342716"/>
    <lineage>
        <taxon>Bacteria</taxon>
        <taxon>Bacillati</taxon>
        <taxon>Actinomycetota</taxon>
        <taxon>Actinomycetes</taxon>
        <taxon>Kitasatosporales</taxon>
        <taxon>Streptomycetaceae</taxon>
        <taxon>Streptacidiphilus</taxon>
    </lineage>
</organism>
<protein>
    <recommendedName>
        <fullName evidence="4">S9 family peptidase</fullName>
    </recommendedName>
</protein>
<name>A0ABV6W680_9ACTN</name>
<dbReference type="Proteomes" id="UP001592531">
    <property type="component" value="Unassembled WGS sequence"/>
</dbReference>
<accession>A0ABV6W680</accession>
<evidence type="ECO:0000256" key="1">
    <source>
        <dbReference type="SAM" id="MobiDB-lite"/>
    </source>
</evidence>
<keyword evidence="3" id="KW-1185">Reference proteome</keyword>
<proteinExistence type="predicted"/>
<evidence type="ECO:0008006" key="4">
    <source>
        <dbReference type="Google" id="ProtNLM"/>
    </source>
</evidence>
<reference evidence="2 3" key="1">
    <citation type="submission" date="2024-09" db="EMBL/GenBank/DDBJ databases">
        <authorList>
            <person name="Lee S.D."/>
        </authorList>
    </citation>
    <scope>NUCLEOTIDE SEQUENCE [LARGE SCALE GENOMIC DNA]</scope>
    <source>
        <strain evidence="2 3">N8-3</strain>
    </source>
</reference>